<keyword evidence="2" id="KW-1185">Reference proteome</keyword>
<dbReference type="EMBL" id="JAMRXG010000019">
    <property type="protein sequence ID" value="MCM6778124.1"/>
    <property type="molecule type" value="Genomic_DNA"/>
</dbReference>
<evidence type="ECO:0008006" key="3">
    <source>
        <dbReference type="Google" id="ProtNLM"/>
    </source>
</evidence>
<dbReference type="InterPro" id="IPR017853">
    <property type="entry name" value="GH"/>
</dbReference>
<sequence length="344" mass="37706">MRAIGVCYDTGYINQGTSTHEPFRPEIVRRELEIIANELRCDAVRITGGHVDRLKLAASLAAEAGLEVWLCPFVNEITEEQLLELLADCAKHAEALRIRGAEVVLAVGAELSLFLLGYVPGATLPERAARLFGPDGAPIRERIPQRLNDFLNRAAELVRSHFGGRVTYACLPHEQVDWTPFDILATDAGYRSPELASNYRDQIAAFVAQGAKQGKPVAITEFGCATYRGAADRGPRGFDVVEWDADPVRLDADYERDEAAQAAHLTELLAIFDATGVDTAFWYCFARYDLPHRDAPREDLDLASPGLMKVLDVAVGRQEPKAAFAALAGIRSGRDSDRVARSTV</sequence>
<organism evidence="1 2">
    <name type="scientific">Nocardia pulmonis</name>
    <dbReference type="NCBI Taxonomy" id="2951408"/>
    <lineage>
        <taxon>Bacteria</taxon>
        <taxon>Bacillati</taxon>
        <taxon>Actinomycetota</taxon>
        <taxon>Actinomycetes</taxon>
        <taxon>Mycobacteriales</taxon>
        <taxon>Nocardiaceae</taxon>
        <taxon>Nocardia</taxon>
    </lineage>
</organism>
<evidence type="ECO:0000313" key="2">
    <source>
        <dbReference type="Proteomes" id="UP001139157"/>
    </source>
</evidence>
<reference evidence="1" key="1">
    <citation type="submission" date="2022-06" db="EMBL/GenBank/DDBJ databases">
        <title>Novel species in genus nocardia.</title>
        <authorList>
            <person name="Li F."/>
        </authorList>
    </citation>
    <scope>NUCLEOTIDE SEQUENCE</scope>
    <source>
        <strain evidence="1">CDC141</strain>
    </source>
</reference>
<comment type="caution">
    <text evidence="1">The sequence shown here is derived from an EMBL/GenBank/DDBJ whole genome shotgun (WGS) entry which is preliminary data.</text>
</comment>
<gene>
    <name evidence="1" type="ORF">NDR86_32025</name>
</gene>
<dbReference type="Proteomes" id="UP001139157">
    <property type="component" value="Unassembled WGS sequence"/>
</dbReference>
<dbReference type="AlphaFoldDB" id="A0A9X2EC34"/>
<accession>A0A9X2EC34</accession>
<dbReference type="Gene3D" id="3.20.20.80">
    <property type="entry name" value="Glycosidases"/>
    <property type="match status" value="1"/>
</dbReference>
<dbReference type="SUPFAM" id="SSF51445">
    <property type="entry name" value="(Trans)glycosidases"/>
    <property type="match status" value="1"/>
</dbReference>
<proteinExistence type="predicted"/>
<protein>
    <recommendedName>
        <fullName evidence="3">Abortive infection protein</fullName>
    </recommendedName>
</protein>
<name>A0A9X2EC34_9NOCA</name>
<dbReference type="RefSeq" id="WP_251917588.1">
    <property type="nucleotide sequence ID" value="NZ_JAMRXG010000019.1"/>
</dbReference>
<evidence type="ECO:0000313" key="1">
    <source>
        <dbReference type="EMBL" id="MCM6778124.1"/>
    </source>
</evidence>